<feature type="domain" description="Transcription factor TFIIIC triple barrel" evidence="2">
    <location>
        <begin position="18"/>
        <end position="117"/>
    </location>
</feature>
<organism evidence="3 4">
    <name type="scientific">Basidiobolus meristosporus CBS 931.73</name>
    <dbReference type="NCBI Taxonomy" id="1314790"/>
    <lineage>
        <taxon>Eukaryota</taxon>
        <taxon>Fungi</taxon>
        <taxon>Fungi incertae sedis</taxon>
        <taxon>Zoopagomycota</taxon>
        <taxon>Entomophthoromycotina</taxon>
        <taxon>Basidiobolomycetes</taxon>
        <taxon>Basidiobolales</taxon>
        <taxon>Basidiobolaceae</taxon>
        <taxon>Basidiobolus</taxon>
    </lineage>
</organism>
<dbReference type="InParanoid" id="A0A1Y1Y226"/>
<sequence>MFAEQQPNGYSDDEYEYEEEVNYIVLDLGTEVTTDMLKSSGTDGYSLMGLDTESPYLKIGNMVFKGQYDETLGTELVFCPSGNTNSTQQKTETSEAKEVKYFCHTTKKITLSKVNLQPKLSKDRASEEVDTEMREAETPATPTMME</sequence>
<gene>
    <name evidence="3" type="ORF">K493DRAFT_339004</name>
</gene>
<proteinExistence type="predicted"/>
<comment type="caution">
    <text evidence="3">The sequence shown here is derived from an EMBL/GenBank/DDBJ whole genome shotgun (WGS) entry which is preliminary data.</text>
</comment>
<accession>A0A1Y1Y226</accession>
<dbReference type="GO" id="GO:0006383">
    <property type="term" value="P:transcription by RNA polymerase III"/>
    <property type="evidence" value="ECO:0007669"/>
    <property type="project" value="InterPro"/>
</dbReference>
<protein>
    <recommendedName>
        <fullName evidence="2">Transcription factor TFIIIC triple barrel domain-containing protein</fullName>
    </recommendedName>
</protein>
<dbReference type="PANTHER" id="PTHR21860">
    <property type="entry name" value="TRANSCRIPTION INITIATION FACTOR IIIC TFIIIC , POLYPEPTIDE 6-RELATED"/>
    <property type="match status" value="1"/>
</dbReference>
<evidence type="ECO:0000313" key="3">
    <source>
        <dbReference type="EMBL" id="ORX92071.1"/>
    </source>
</evidence>
<feature type="compositionally biased region" description="Basic and acidic residues" evidence="1">
    <location>
        <begin position="120"/>
        <end position="137"/>
    </location>
</feature>
<dbReference type="Gene3D" id="2.60.40.4370">
    <property type="match status" value="1"/>
</dbReference>
<dbReference type="InterPro" id="IPR042771">
    <property type="entry name" value="GTF3C6-like"/>
</dbReference>
<dbReference type="Proteomes" id="UP000193498">
    <property type="component" value="Unassembled WGS sequence"/>
</dbReference>
<dbReference type="STRING" id="1314790.A0A1Y1Y226"/>
<feature type="region of interest" description="Disordered" evidence="1">
    <location>
        <begin position="119"/>
        <end position="146"/>
    </location>
</feature>
<name>A0A1Y1Y226_9FUNG</name>
<keyword evidence="4" id="KW-1185">Reference proteome</keyword>
<evidence type="ECO:0000313" key="4">
    <source>
        <dbReference type="Proteomes" id="UP000193498"/>
    </source>
</evidence>
<dbReference type="GO" id="GO:0000127">
    <property type="term" value="C:transcription factor TFIIIC complex"/>
    <property type="evidence" value="ECO:0007669"/>
    <property type="project" value="TreeGrafter"/>
</dbReference>
<dbReference type="AlphaFoldDB" id="A0A1Y1Y226"/>
<dbReference type="InterPro" id="IPR019481">
    <property type="entry name" value="TFIIIC_triple_barrel"/>
</dbReference>
<dbReference type="OrthoDB" id="1877767at2759"/>
<dbReference type="PANTHER" id="PTHR21860:SF2">
    <property type="entry name" value="GENERAL TRANSCRIPTION FACTOR 3C POLYPEPTIDE 6"/>
    <property type="match status" value="1"/>
</dbReference>
<evidence type="ECO:0000259" key="2">
    <source>
        <dbReference type="Pfam" id="PF10419"/>
    </source>
</evidence>
<dbReference type="Pfam" id="PF10419">
    <property type="entry name" value="TFIIIC_sub6"/>
    <property type="match status" value="1"/>
</dbReference>
<reference evidence="3 4" key="1">
    <citation type="submission" date="2016-07" db="EMBL/GenBank/DDBJ databases">
        <title>Pervasive Adenine N6-methylation of Active Genes in Fungi.</title>
        <authorList>
            <consortium name="DOE Joint Genome Institute"/>
            <person name="Mondo S.J."/>
            <person name="Dannebaum R.O."/>
            <person name="Kuo R.C."/>
            <person name="Labutti K."/>
            <person name="Haridas S."/>
            <person name="Kuo A."/>
            <person name="Salamov A."/>
            <person name="Ahrendt S.R."/>
            <person name="Lipzen A."/>
            <person name="Sullivan W."/>
            <person name="Andreopoulos W.B."/>
            <person name="Clum A."/>
            <person name="Lindquist E."/>
            <person name="Daum C."/>
            <person name="Ramamoorthy G.K."/>
            <person name="Gryganskyi A."/>
            <person name="Culley D."/>
            <person name="Magnuson J.K."/>
            <person name="James T.Y."/>
            <person name="O'Malley M.A."/>
            <person name="Stajich J.E."/>
            <person name="Spatafora J.W."/>
            <person name="Visel A."/>
            <person name="Grigoriev I.V."/>
        </authorList>
    </citation>
    <scope>NUCLEOTIDE SEQUENCE [LARGE SCALE GENOMIC DNA]</scope>
    <source>
        <strain evidence="3 4">CBS 931.73</strain>
    </source>
</reference>
<dbReference type="EMBL" id="MCFE01000293">
    <property type="protein sequence ID" value="ORX92071.1"/>
    <property type="molecule type" value="Genomic_DNA"/>
</dbReference>
<evidence type="ECO:0000256" key="1">
    <source>
        <dbReference type="SAM" id="MobiDB-lite"/>
    </source>
</evidence>